<feature type="non-terminal residue" evidence="2">
    <location>
        <position position="1"/>
    </location>
</feature>
<comment type="caution">
    <text evidence="2">The sequence shown here is derived from an EMBL/GenBank/DDBJ whole genome shotgun (WGS) entry which is preliminary data.</text>
</comment>
<dbReference type="GO" id="GO:0005737">
    <property type="term" value="C:cytoplasm"/>
    <property type="evidence" value="ECO:0007669"/>
    <property type="project" value="TreeGrafter"/>
</dbReference>
<keyword evidence="3" id="KW-1185">Reference proteome</keyword>
<dbReference type="PANTHER" id="PTHR10315">
    <property type="entry name" value="E3 UBIQUITIN PROTEIN LIGASE SIAH"/>
    <property type="match status" value="1"/>
</dbReference>
<proteinExistence type="predicted"/>
<feature type="region of interest" description="Disordered" evidence="1">
    <location>
        <begin position="1"/>
        <end position="73"/>
    </location>
</feature>
<name>A0A5J9U1Y2_9POAL</name>
<dbReference type="Proteomes" id="UP000324897">
    <property type="component" value="Chromosome 7"/>
</dbReference>
<feature type="compositionally biased region" description="Acidic residues" evidence="1">
    <location>
        <begin position="1"/>
        <end position="32"/>
    </location>
</feature>
<evidence type="ECO:0000256" key="1">
    <source>
        <dbReference type="SAM" id="MobiDB-lite"/>
    </source>
</evidence>
<dbReference type="PANTHER" id="PTHR10315:SF83">
    <property type="entry name" value="RING-TYPE E3 UBIQUITIN TRANSFERASE"/>
    <property type="match status" value="1"/>
</dbReference>
<gene>
    <name evidence="2" type="ORF">EJB05_33662</name>
</gene>
<sequence length="215" mass="22491">ESEDEGEEEISEEELLSEEEEEEGQSDGEDYESSGGGREEEDESEESASGGAGVNDEGSPDPITPPPPHARAGGTVVKDVIISDADALECGVCSTHSSLPFSGGWTKSSWLCKRGHVVCSACCDKLKATGKCHVCGVSTRGYSRCHAMEHLVVSICRARTPSTVVVQSQHTTTGTLTAGCARMPHAAVRAPHVASLARRLLSSTTSPPCTAGHVP</sequence>
<dbReference type="EMBL" id="RWGY01000029">
    <property type="protein sequence ID" value="TVU17614.1"/>
    <property type="molecule type" value="Genomic_DNA"/>
</dbReference>
<evidence type="ECO:0000313" key="3">
    <source>
        <dbReference type="Proteomes" id="UP000324897"/>
    </source>
</evidence>
<dbReference type="GO" id="GO:0061630">
    <property type="term" value="F:ubiquitin protein ligase activity"/>
    <property type="evidence" value="ECO:0007669"/>
    <property type="project" value="TreeGrafter"/>
</dbReference>
<organism evidence="2 3">
    <name type="scientific">Eragrostis curvula</name>
    <name type="common">weeping love grass</name>
    <dbReference type="NCBI Taxonomy" id="38414"/>
    <lineage>
        <taxon>Eukaryota</taxon>
        <taxon>Viridiplantae</taxon>
        <taxon>Streptophyta</taxon>
        <taxon>Embryophyta</taxon>
        <taxon>Tracheophyta</taxon>
        <taxon>Spermatophyta</taxon>
        <taxon>Magnoliopsida</taxon>
        <taxon>Liliopsida</taxon>
        <taxon>Poales</taxon>
        <taxon>Poaceae</taxon>
        <taxon>PACMAD clade</taxon>
        <taxon>Chloridoideae</taxon>
        <taxon>Eragrostideae</taxon>
        <taxon>Eragrostidinae</taxon>
        <taxon>Eragrostis</taxon>
    </lineage>
</organism>
<accession>A0A5J9U1Y2</accession>
<reference evidence="2 3" key="1">
    <citation type="journal article" date="2019" name="Sci. Rep.">
        <title>A high-quality genome of Eragrostis curvula grass provides insights into Poaceae evolution and supports new strategies to enhance forage quality.</title>
        <authorList>
            <person name="Carballo J."/>
            <person name="Santos B.A.C.M."/>
            <person name="Zappacosta D."/>
            <person name="Garbus I."/>
            <person name="Selva J.P."/>
            <person name="Gallo C.A."/>
            <person name="Diaz A."/>
            <person name="Albertini E."/>
            <person name="Caccamo M."/>
            <person name="Echenique V."/>
        </authorList>
    </citation>
    <scope>NUCLEOTIDE SEQUENCE [LARGE SCALE GENOMIC DNA]</scope>
    <source>
        <strain evidence="3">cv. Victoria</strain>
        <tissue evidence="2">Leaf</tissue>
    </source>
</reference>
<protein>
    <submittedName>
        <fullName evidence="2">Uncharacterized protein</fullName>
    </submittedName>
</protein>
<dbReference type="InterPro" id="IPR052088">
    <property type="entry name" value="E3_ubiquitin-ligase_SINA"/>
</dbReference>
<evidence type="ECO:0000313" key="2">
    <source>
        <dbReference type="EMBL" id="TVU17614.1"/>
    </source>
</evidence>
<dbReference type="AlphaFoldDB" id="A0A5J9U1Y2"/>
<dbReference type="Gramene" id="TVU17614">
    <property type="protein sequence ID" value="TVU17614"/>
    <property type="gene ID" value="EJB05_33662"/>
</dbReference>